<dbReference type="InterPro" id="IPR018499">
    <property type="entry name" value="Tetraspanin/Peripherin"/>
</dbReference>
<feature type="transmembrane region" description="Helical" evidence="7">
    <location>
        <begin position="12"/>
        <end position="36"/>
    </location>
</feature>
<feature type="disulfide bond" evidence="6">
    <location>
        <begin position="149"/>
        <end position="182"/>
    </location>
</feature>
<feature type="transmembrane region" description="Helical" evidence="7">
    <location>
        <begin position="199"/>
        <end position="220"/>
    </location>
</feature>
<dbReference type="Pfam" id="PF00335">
    <property type="entry name" value="Tetraspanin"/>
    <property type="match status" value="1"/>
</dbReference>
<dbReference type="SUPFAM" id="SSF48652">
    <property type="entry name" value="Tetraspanin"/>
    <property type="match status" value="1"/>
</dbReference>
<evidence type="ECO:0000256" key="2">
    <source>
        <dbReference type="ARBA" id="ARBA00006840"/>
    </source>
</evidence>
<comment type="caution">
    <text evidence="8">The sequence shown here is derived from an EMBL/GenBank/DDBJ whole genome shotgun (WGS) entry which is preliminary data.</text>
</comment>
<evidence type="ECO:0000256" key="1">
    <source>
        <dbReference type="ARBA" id="ARBA00004141"/>
    </source>
</evidence>
<gene>
    <name evidence="8" type="ORF">AGOR_G00080250</name>
</gene>
<keyword evidence="6" id="KW-1015">Disulfide bond</keyword>
<evidence type="ECO:0000313" key="9">
    <source>
        <dbReference type="Proteomes" id="UP000829720"/>
    </source>
</evidence>
<reference evidence="8" key="1">
    <citation type="submission" date="2021-01" db="EMBL/GenBank/DDBJ databases">
        <authorList>
            <person name="Zahm M."/>
            <person name="Roques C."/>
            <person name="Cabau C."/>
            <person name="Klopp C."/>
            <person name="Donnadieu C."/>
            <person name="Jouanno E."/>
            <person name="Lampietro C."/>
            <person name="Louis A."/>
            <person name="Herpin A."/>
            <person name="Echchiki A."/>
            <person name="Berthelot C."/>
            <person name="Parey E."/>
            <person name="Roest-Crollius H."/>
            <person name="Braasch I."/>
            <person name="Postlethwait J."/>
            <person name="Bobe J."/>
            <person name="Montfort J."/>
            <person name="Bouchez O."/>
            <person name="Begum T."/>
            <person name="Mejri S."/>
            <person name="Adams A."/>
            <person name="Chen W.-J."/>
            <person name="Guiguen Y."/>
        </authorList>
    </citation>
    <scope>NUCLEOTIDE SEQUENCE</scope>
    <source>
        <tissue evidence="8">Blood</tissue>
    </source>
</reference>
<comment type="similarity">
    <text evidence="2 7">Belongs to the tetraspanin (TM4SF) family.</text>
</comment>
<dbReference type="Gene3D" id="1.10.1450.10">
    <property type="entry name" value="Tetraspanin"/>
    <property type="match status" value="1"/>
</dbReference>
<comment type="subcellular location">
    <subcellularLocation>
        <location evidence="1 7">Membrane</location>
        <topology evidence="1 7">Multi-pass membrane protein</topology>
    </subcellularLocation>
</comment>
<dbReference type="OrthoDB" id="432835at2759"/>
<feature type="transmembrane region" description="Helical" evidence="7">
    <location>
        <begin position="82"/>
        <end position="106"/>
    </location>
</feature>
<dbReference type="AlphaFoldDB" id="A0A8T3DKW4"/>
<proteinExistence type="inferred from homology"/>
<evidence type="ECO:0000256" key="6">
    <source>
        <dbReference type="PIRSR" id="PIRSR002419-1"/>
    </source>
</evidence>
<protein>
    <recommendedName>
        <fullName evidence="7">Tetraspanin</fullName>
    </recommendedName>
</protein>
<keyword evidence="4 7" id="KW-1133">Transmembrane helix</keyword>
<sequence>MSQSCLNCLKYTMSVVNFICWLCGVSILGLGIYLMMNSKFSSLIPTLSSLNISNSLVIIGTIVTCISFLGFLGALKENRCLLIAYFVLLFILMVSELALACALLIYEREIETFFKKDLLHSLETSKATSKSGNTTAQDDWDRVQTTFQCCGVYNASDWSQTVPGSCCRYTDCNPREYWTEGCYEKFKAWFENNFLSTGAGMIGLCIIEVLGMCFSMTLFCHISQSGLGYK</sequence>
<keyword evidence="3 7" id="KW-0812">Transmembrane</keyword>
<accession>A0A8T3DKW4</accession>
<dbReference type="PIRSF" id="PIRSF002419">
    <property type="entry name" value="Tetraspanin"/>
    <property type="match status" value="1"/>
</dbReference>
<evidence type="ECO:0000256" key="5">
    <source>
        <dbReference type="ARBA" id="ARBA00023136"/>
    </source>
</evidence>
<dbReference type="PRINTS" id="PR00259">
    <property type="entry name" value="TMFOUR"/>
</dbReference>
<name>A0A8T3DKW4_9TELE</name>
<organism evidence="8 9">
    <name type="scientific">Albula goreensis</name>
    <dbReference type="NCBI Taxonomy" id="1534307"/>
    <lineage>
        <taxon>Eukaryota</taxon>
        <taxon>Metazoa</taxon>
        <taxon>Chordata</taxon>
        <taxon>Craniata</taxon>
        <taxon>Vertebrata</taxon>
        <taxon>Euteleostomi</taxon>
        <taxon>Actinopterygii</taxon>
        <taxon>Neopterygii</taxon>
        <taxon>Teleostei</taxon>
        <taxon>Albuliformes</taxon>
        <taxon>Albulidae</taxon>
        <taxon>Albula</taxon>
    </lineage>
</organism>
<evidence type="ECO:0000256" key="4">
    <source>
        <dbReference type="ARBA" id="ARBA00022989"/>
    </source>
</evidence>
<dbReference type="EMBL" id="JAERUA010000007">
    <property type="protein sequence ID" value="KAI1897152.1"/>
    <property type="molecule type" value="Genomic_DNA"/>
</dbReference>
<dbReference type="InterPro" id="IPR000301">
    <property type="entry name" value="Tetraspanin_animals"/>
</dbReference>
<dbReference type="PANTHER" id="PTHR19282:SF39">
    <property type="entry name" value="LEUKOCYTE SURFACE ANTIGEN CD53"/>
    <property type="match status" value="1"/>
</dbReference>
<feature type="transmembrane region" description="Helical" evidence="7">
    <location>
        <begin position="56"/>
        <end position="75"/>
    </location>
</feature>
<feature type="disulfide bond" evidence="6">
    <location>
        <begin position="150"/>
        <end position="167"/>
    </location>
</feature>
<evidence type="ECO:0000256" key="3">
    <source>
        <dbReference type="ARBA" id="ARBA00022692"/>
    </source>
</evidence>
<dbReference type="Proteomes" id="UP000829720">
    <property type="component" value="Unassembled WGS sequence"/>
</dbReference>
<keyword evidence="9" id="KW-1185">Reference proteome</keyword>
<dbReference type="PANTHER" id="PTHR19282">
    <property type="entry name" value="TETRASPANIN"/>
    <property type="match status" value="1"/>
</dbReference>
<dbReference type="InterPro" id="IPR008952">
    <property type="entry name" value="Tetraspanin_EC2_sf"/>
</dbReference>
<evidence type="ECO:0000313" key="8">
    <source>
        <dbReference type="EMBL" id="KAI1897152.1"/>
    </source>
</evidence>
<keyword evidence="5 7" id="KW-0472">Membrane</keyword>
<dbReference type="GO" id="GO:0005886">
    <property type="term" value="C:plasma membrane"/>
    <property type="evidence" value="ECO:0007669"/>
    <property type="project" value="TreeGrafter"/>
</dbReference>
<evidence type="ECO:0000256" key="7">
    <source>
        <dbReference type="RuleBase" id="RU361218"/>
    </source>
</evidence>